<proteinExistence type="predicted"/>
<reference evidence="1" key="1">
    <citation type="submission" date="2020-11" db="EMBL/GenBank/DDBJ databases">
        <authorList>
            <person name="Koelle M."/>
            <person name="Horta M.A.C."/>
            <person name="Nowrousian M."/>
            <person name="Ohm R.A."/>
            <person name="Benz P."/>
            <person name="Pilgard A."/>
        </authorList>
    </citation>
    <scope>NUCLEOTIDE SEQUENCE</scope>
    <source>
        <strain evidence="1">FPRL280</strain>
    </source>
</reference>
<dbReference type="AlphaFoldDB" id="A0A8H7P8Y9"/>
<reference evidence="1" key="2">
    <citation type="journal article" name="Front. Microbiol.">
        <title>Degradative Capacity of Two Strains of Rhodonia placenta: From Phenotype to Genotype.</title>
        <authorList>
            <person name="Kolle M."/>
            <person name="Horta M.A.C."/>
            <person name="Nowrousian M."/>
            <person name="Ohm R.A."/>
            <person name="Benz J.P."/>
            <person name="Pilgard A."/>
        </authorList>
    </citation>
    <scope>NUCLEOTIDE SEQUENCE</scope>
    <source>
        <strain evidence="1">FPRL280</strain>
    </source>
</reference>
<evidence type="ECO:0000313" key="1">
    <source>
        <dbReference type="EMBL" id="KAF9819672.1"/>
    </source>
</evidence>
<sequence>MSNLGLQLCPEFGAPEYGNRPTGLTRNWAG</sequence>
<dbReference type="EMBL" id="JADOXO010000016">
    <property type="protein sequence ID" value="KAF9819672.1"/>
    <property type="molecule type" value="Genomic_DNA"/>
</dbReference>
<evidence type="ECO:0000313" key="2">
    <source>
        <dbReference type="Proteomes" id="UP000639403"/>
    </source>
</evidence>
<accession>A0A8H7P8Y9</accession>
<protein>
    <submittedName>
        <fullName evidence="1">Uncharacterized protein</fullName>
    </submittedName>
</protein>
<gene>
    <name evidence="1" type="ORF">IEO21_01937</name>
</gene>
<comment type="caution">
    <text evidence="1">The sequence shown here is derived from an EMBL/GenBank/DDBJ whole genome shotgun (WGS) entry which is preliminary data.</text>
</comment>
<organism evidence="1 2">
    <name type="scientific">Rhodonia placenta</name>
    <dbReference type="NCBI Taxonomy" id="104341"/>
    <lineage>
        <taxon>Eukaryota</taxon>
        <taxon>Fungi</taxon>
        <taxon>Dikarya</taxon>
        <taxon>Basidiomycota</taxon>
        <taxon>Agaricomycotina</taxon>
        <taxon>Agaricomycetes</taxon>
        <taxon>Polyporales</taxon>
        <taxon>Adustoporiaceae</taxon>
        <taxon>Rhodonia</taxon>
    </lineage>
</organism>
<dbReference type="Proteomes" id="UP000639403">
    <property type="component" value="Unassembled WGS sequence"/>
</dbReference>
<name>A0A8H7P8Y9_9APHY</name>